<reference evidence="2" key="1">
    <citation type="submission" date="2020-07" db="EMBL/GenBank/DDBJ databases">
        <title>Genome sequence and genetic diversity analysis of an under-domesticated orphan crop, white fonio (Digitaria exilis).</title>
        <authorList>
            <person name="Bennetzen J.L."/>
            <person name="Chen S."/>
            <person name="Ma X."/>
            <person name="Wang X."/>
            <person name="Yssel A.E.J."/>
            <person name="Chaluvadi S.R."/>
            <person name="Johnson M."/>
            <person name="Gangashetty P."/>
            <person name="Hamidou F."/>
            <person name="Sanogo M.D."/>
            <person name="Zwaenepoel A."/>
            <person name="Wallace J."/>
            <person name="Van De Peer Y."/>
            <person name="Van Deynze A."/>
        </authorList>
    </citation>
    <scope>NUCLEOTIDE SEQUENCE</scope>
    <source>
        <tissue evidence="2">Leaves</tissue>
    </source>
</reference>
<evidence type="ECO:0000313" key="3">
    <source>
        <dbReference type="Proteomes" id="UP000636709"/>
    </source>
</evidence>
<dbReference type="Pfam" id="PF13456">
    <property type="entry name" value="RVT_3"/>
    <property type="match status" value="1"/>
</dbReference>
<dbReference type="InterPro" id="IPR002156">
    <property type="entry name" value="RNaseH_domain"/>
</dbReference>
<accession>A0A835KI60</accession>
<dbReference type="AlphaFoldDB" id="A0A835KI60"/>
<protein>
    <recommendedName>
        <fullName evidence="1">RNase H type-1 domain-containing protein</fullName>
    </recommendedName>
</protein>
<dbReference type="GO" id="GO:0004523">
    <property type="term" value="F:RNA-DNA hybrid ribonuclease activity"/>
    <property type="evidence" value="ECO:0007669"/>
    <property type="project" value="InterPro"/>
</dbReference>
<dbReference type="EMBL" id="JACEFO010001613">
    <property type="protein sequence ID" value="KAF8730913.1"/>
    <property type="molecule type" value="Genomic_DNA"/>
</dbReference>
<gene>
    <name evidence="2" type="ORF">HU200_016785</name>
</gene>
<sequence length="75" mass="8502">MWYLLHHCSSAEEVEALPCHEGVRLAAEWVRQPIILESDGSNVVAALWATTENRVITSHIIKETKTAMHLLSIFF</sequence>
<organism evidence="2 3">
    <name type="scientific">Digitaria exilis</name>
    <dbReference type="NCBI Taxonomy" id="1010633"/>
    <lineage>
        <taxon>Eukaryota</taxon>
        <taxon>Viridiplantae</taxon>
        <taxon>Streptophyta</taxon>
        <taxon>Embryophyta</taxon>
        <taxon>Tracheophyta</taxon>
        <taxon>Spermatophyta</taxon>
        <taxon>Magnoliopsida</taxon>
        <taxon>Liliopsida</taxon>
        <taxon>Poales</taxon>
        <taxon>Poaceae</taxon>
        <taxon>PACMAD clade</taxon>
        <taxon>Panicoideae</taxon>
        <taxon>Panicodae</taxon>
        <taxon>Paniceae</taxon>
        <taxon>Anthephorinae</taxon>
        <taxon>Digitaria</taxon>
    </lineage>
</organism>
<dbReference type="GO" id="GO:0003676">
    <property type="term" value="F:nucleic acid binding"/>
    <property type="evidence" value="ECO:0007669"/>
    <property type="project" value="InterPro"/>
</dbReference>
<comment type="caution">
    <text evidence="2">The sequence shown here is derived from an EMBL/GenBank/DDBJ whole genome shotgun (WGS) entry which is preliminary data.</text>
</comment>
<evidence type="ECO:0000259" key="1">
    <source>
        <dbReference type="Pfam" id="PF13456"/>
    </source>
</evidence>
<dbReference type="Proteomes" id="UP000636709">
    <property type="component" value="Unassembled WGS sequence"/>
</dbReference>
<keyword evidence="3" id="KW-1185">Reference proteome</keyword>
<proteinExistence type="predicted"/>
<evidence type="ECO:0000313" key="2">
    <source>
        <dbReference type="EMBL" id="KAF8730913.1"/>
    </source>
</evidence>
<feature type="domain" description="RNase H type-1" evidence="1">
    <location>
        <begin position="5"/>
        <end position="69"/>
    </location>
</feature>
<name>A0A835KI60_9POAL</name>
<dbReference type="OrthoDB" id="690769at2759"/>